<sequence>MHSGLMSVLLLCMASVISAFYVPYYTLQKGELNYAGSAEKRSFLGYGNGRQEKREFNADDLTLRFGKRGDPLEFQPDHLSLRFGR</sequence>
<keyword evidence="3" id="KW-1185">Reference proteome</keyword>
<proteinExistence type="predicted"/>
<dbReference type="EMBL" id="CAJGYM010000010">
    <property type="protein sequence ID" value="CAD6189341.1"/>
    <property type="molecule type" value="Genomic_DNA"/>
</dbReference>
<evidence type="ECO:0000313" key="2">
    <source>
        <dbReference type="EMBL" id="CAD6189341.1"/>
    </source>
</evidence>
<evidence type="ECO:0000256" key="1">
    <source>
        <dbReference type="SAM" id="SignalP"/>
    </source>
</evidence>
<keyword evidence="1" id="KW-0732">Signal</keyword>
<dbReference type="AlphaFoldDB" id="A0A8S1H1D2"/>
<feature type="signal peptide" evidence="1">
    <location>
        <begin position="1"/>
        <end position="19"/>
    </location>
</feature>
<evidence type="ECO:0000313" key="3">
    <source>
        <dbReference type="Proteomes" id="UP000835052"/>
    </source>
</evidence>
<dbReference type="Proteomes" id="UP000835052">
    <property type="component" value="Unassembled WGS sequence"/>
</dbReference>
<organism evidence="2 3">
    <name type="scientific">Caenorhabditis auriculariae</name>
    <dbReference type="NCBI Taxonomy" id="2777116"/>
    <lineage>
        <taxon>Eukaryota</taxon>
        <taxon>Metazoa</taxon>
        <taxon>Ecdysozoa</taxon>
        <taxon>Nematoda</taxon>
        <taxon>Chromadorea</taxon>
        <taxon>Rhabditida</taxon>
        <taxon>Rhabditina</taxon>
        <taxon>Rhabditomorpha</taxon>
        <taxon>Rhabditoidea</taxon>
        <taxon>Rhabditidae</taxon>
        <taxon>Peloderinae</taxon>
        <taxon>Caenorhabditis</taxon>
    </lineage>
</organism>
<accession>A0A8S1H1D2</accession>
<protein>
    <submittedName>
        <fullName evidence="2">Uncharacterized protein</fullName>
    </submittedName>
</protein>
<dbReference type="OrthoDB" id="5813176at2759"/>
<gene>
    <name evidence="2" type="ORF">CAUJ_LOCUS5260</name>
</gene>
<reference evidence="2" key="1">
    <citation type="submission" date="2020-10" db="EMBL/GenBank/DDBJ databases">
        <authorList>
            <person name="Kikuchi T."/>
        </authorList>
    </citation>
    <scope>NUCLEOTIDE SEQUENCE</scope>
    <source>
        <strain evidence="2">NKZ352</strain>
    </source>
</reference>
<comment type="caution">
    <text evidence="2">The sequence shown here is derived from an EMBL/GenBank/DDBJ whole genome shotgun (WGS) entry which is preliminary data.</text>
</comment>
<name>A0A8S1H1D2_9PELO</name>
<feature type="chain" id="PRO_5035816800" evidence="1">
    <location>
        <begin position="20"/>
        <end position="85"/>
    </location>
</feature>